<dbReference type="RefSeq" id="WP_122223300.1">
    <property type="nucleotide sequence ID" value="NZ_LJPT01000112.1"/>
</dbReference>
<proteinExistence type="predicted"/>
<dbReference type="PATRIC" id="fig|251702.3.peg.4875"/>
<evidence type="ECO:0000256" key="1">
    <source>
        <dbReference type="ARBA" id="ARBA00023172"/>
    </source>
</evidence>
<dbReference type="Gene3D" id="1.10.443.10">
    <property type="entry name" value="Intergrase catalytic core"/>
    <property type="match status" value="1"/>
</dbReference>
<dbReference type="SUPFAM" id="SSF56349">
    <property type="entry name" value="DNA breaking-rejoining enzymes"/>
    <property type="match status" value="1"/>
</dbReference>
<dbReference type="GO" id="GO:0003677">
    <property type="term" value="F:DNA binding"/>
    <property type="evidence" value="ECO:0007669"/>
    <property type="project" value="InterPro"/>
</dbReference>
<comment type="caution">
    <text evidence="2">The sequence shown here is derived from an EMBL/GenBank/DDBJ whole genome shotgun (WGS) entry which is preliminary data.</text>
</comment>
<sequence length="789" mass="89495">MIPVILQKGRVLEWYEATRNSPVQLCALELDRDKFDNELYLSDAYIARHGLCEALELFALTERCLISQLFVDGYLDIDERSVTGHNLSLKLQGWYTNLTDSEKQAIPTFGNKISIRGLARQVEEFSTLEKRLNYAGVTSALENINAQHLDAGYLDSSYVVVKDRSKKTTVEASQIGSDTLEFQRMLNLRVNHVDELESSCVAMPFQEIKHLFAYASSFNDDWRSGFLGFNYFFAFLKSLGFTGVEKLFEVVGAYSLVRFRAWLVDRVVGEEIAPSTANTALSKVRKSLKMLRGVFGAEDFTFYDVEGIDSVRVTDLYTPYSPSERERIASCVDADIELYNRLSKPYVVSGEGVDPFEHDQKRMRRGHATLENMRWVFENRLNCIPPMHEECKAPGYAFSFVTTIAKLVGNIQTVYSSWGVLQHVDSSVIAPFVVKLAQITGLNADSLKWLDLEDYTSCHPFTKRPCLRYWKERSDGEKMYPLDLVEAEITWLTSAQSKEVEKIFEAMKTLTSRFRHEAPEEIASKLFIWQSTGAASYGEIKSLATAQKSIVSRIFSNYAKAKNLLDDNAEPLSLSASRLRPSFISELVDKGVSPREIQVVLGHANLRTTIGYLDRMDFNRFARKKLDATLTLIHRGAVESYKRIDVMDVTNVKEESHSISRESAPKVVFKTPLADCVNIFNPPEFVTRLASYVPGTPCAMYNKYLACDNSIITVSHLPQLFAMYRDYSRLVEVSRVMDTPYGFVVKENMALLKVMLHPETSDFSEEELMDAQRLSEYVETTILIDGVGV</sequence>
<gene>
    <name evidence="2" type="ORF">ALO88_200103</name>
</gene>
<dbReference type="AlphaFoldDB" id="A0A0P9LSK0"/>
<evidence type="ECO:0008006" key="4">
    <source>
        <dbReference type="Google" id="ProtNLM"/>
    </source>
</evidence>
<dbReference type="GO" id="GO:0015074">
    <property type="term" value="P:DNA integration"/>
    <property type="evidence" value="ECO:0007669"/>
    <property type="project" value="InterPro"/>
</dbReference>
<organism evidence="2 3">
    <name type="scientific">Pseudomonas syringae pv. antirrhini</name>
    <dbReference type="NCBI Taxonomy" id="251702"/>
    <lineage>
        <taxon>Bacteria</taxon>
        <taxon>Pseudomonadati</taxon>
        <taxon>Pseudomonadota</taxon>
        <taxon>Gammaproteobacteria</taxon>
        <taxon>Pseudomonadales</taxon>
        <taxon>Pseudomonadaceae</taxon>
        <taxon>Pseudomonas</taxon>
    </lineage>
</organism>
<protein>
    <recommendedName>
        <fullName evidence="4">Tyr recombinase domain-containing protein</fullName>
    </recommendedName>
</protein>
<evidence type="ECO:0000313" key="2">
    <source>
        <dbReference type="EMBL" id="KPW47392.1"/>
    </source>
</evidence>
<accession>A0A0P9LSK0</accession>
<keyword evidence="1" id="KW-0233">DNA recombination</keyword>
<reference evidence="2 3" key="1">
    <citation type="submission" date="2015-09" db="EMBL/GenBank/DDBJ databases">
        <title>Genome announcement of multiple Pseudomonas syringae strains.</title>
        <authorList>
            <person name="Thakur S."/>
            <person name="Wang P.W."/>
            <person name="Gong Y."/>
            <person name="Weir B.S."/>
            <person name="Guttman D.S."/>
        </authorList>
    </citation>
    <scope>NUCLEOTIDE SEQUENCE [LARGE SCALE GENOMIC DNA]</scope>
    <source>
        <strain evidence="2 3">ICMP4303</strain>
    </source>
</reference>
<dbReference type="InterPro" id="IPR013762">
    <property type="entry name" value="Integrase-like_cat_sf"/>
</dbReference>
<name>A0A0P9LSK0_9PSED</name>
<dbReference type="GO" id="GO:0006310">
    <property type="term" value="P:DNA recombination"/>
    <property type="evidence" value="ECO:0007669"/>
    <property type="project" value="UniProtKB-KW"/>
</dbReference>
<dbReference type="EMBL" id="LJPT01000112">
    <property type="protein sequence ID" value="KPW47392.1"/>
    <property type="molecule type" value="Genomic_DNA"/>
</dbReference>
<dbReference type="InterPro" id="IPR011010">
    <property type="entry name" value="DNA_brk_join_enz"/>
</dbReference>
<dbReference type="Proteomes" id="UP000050425">
    <property type="component" value="Unassembled WGS sequence"/>
</dbReference>
<evidence type="ECO:0000313" key="3">
    <source>
        <dbReference type="Proteomes" id="UP000050425"/>
    </source>
</evidence>